<proteinExistence type="predicted"/>
<comment type="caution">
    <text evidence="1">The sequence shown here is derived from an EMBL/GenBank/DDBJ whole genome shotgun (WGS) entry which is preliminary data.</text>
</comment>
<gene>
    <name evidence="1" type="ORF">OLEA9_A029953</name>
</gene>
<protein>
    <submittedName>
        <fullName evidence="1">Uncharacterized protein</fullName>
    </submittedName>
</protein>
<evidence type="ECO:0000313" key="2">
    <source>
        <dbReference type="Proteomes" id="UP000594638"/>
    </source>
</evidence>
<organism evidence="1 2">
    <name type="scientific">Olea europaea subsp. europaea</name>
    <dbReference type="NCBI Taxonomy" id="158383"/>
    <lineage>
        <taxon>Eukaryota</taxon>
        <taxon>Viridiplantae</taxon>
        <taxon>Streptophyta</taxon>
        <taxon>Embryophyta</taxon>
        <taxon>Tracheophyta</taxon>
        <taxon>Spermatophyta</taxon>
        <taxon>Magnoliopsida</taxon>
        <taxon>eudicotyledons</taxon>
        <taxon>Gunneridae</taxon>
        <taxon>Pentapetalae</taxon>
        <taxon>asterids</taxon>
        <taxon>lamiids</taxon>
        <taxon>Lamiales</taxon>
        <taxon>Oleaceae</taxon>
        <taxon>Oleeae</taxon>
        <taxon>Olea</taxon>
    </lineage>
</organism>
<dbReference type="AlphaFoldDB" id="A0A8S0UF37"/>
<accession>A0A8S0UF37</accession>
<name>A0A8S0UF37_OLEEU</name>
<sequence length="77" mass="8667">MLLRGDHGVVCKILRGGVAPRDPNAVRVEQRAVYTFQYHWWLNLGGRGVVSCGLTGDEVILMVVPWWFFNFIDYGGG</sequence>
<dbReference type="Gramene" id="OE9A029953T1">
    <property type="protein sequence ID" value="OE9A029953C1"/>
    <property type="gene ID" value="OE9A029953"/>
</dbReference>
<reference evidence="1 2" key="1">
    <citation type="submission" date="2019-12" db="EMBL/GenBank/DDBJ databases">
        <authorList>
            <person name="Alioto T."/>
            <person name="Alioto T."/>
            <person name="Gomez Garrido J."/>
        </authorList>
    </citation>
    <scope>NUCLEOTIDE SEQUENCE [LARGE SCALE GENOMIC DNA]</scope>
</reference>
<keyword evidence="2" id="KW-1185">Reference proteome</keyword>
<dbReference type="EMBL" id="CACTIH010007599">
    <property type="protein sequence ID" value="CAA3016230.1"/>
    <property type="molecule type" value="Genomic_DNA"/>
</dbReference>
<dbReference type="Proteomes" id="UP000594638">
    <property type="component" value="Unassembled WGS sequence"/>
</dbReference>
<evidence type="ECO:0000313" key="1">
    <source>
        <dbReference type="EMBL" id="CAA3016230.1"/>
    </source>
</evidence>